<evidence type="ECO:0000256" key="6">
    <source>
        <dbReference type="SAM" id="Phobius"/>
    </source>
</evidence>
<dbReference type="PANTHER" id="PTHR31310:SF7">
    <property type="entry name" value="PA-PHOSPHATASE RELATED-FAMILY PROTEIN DDB_G0268928"/>
    <property type="match status" value="1"/>
</dbReference>
<feature type="region of interest" description="Disordered" evidence="5">
    <location>
        <begin position="1"/>
        <end position="24"/>
    </location>
</feature>
<dbReference type="InterPro" id="IPR052185">
    <property type="entry name" value="IPC_Synthase-Related"/>
</dbReference>
<evidence type="ECO:0000259" key="7">
    <source>
        <dbReference type="Pfam" id="PF14378"/>
    </source>
</evidence>
<dbReference type="KEGG" id="sge:DWG14_00249"/>
<evidence type="ECO:0000313" key="9">
    <source>
        <dbReference type="Proteomes" id="UP000265765"/>
    </source>
</evidence>
<dbReference type="Pfam" id="PF14378">
    <property type="entry name" value="PAP2_3"/>
    <property type="match status" value="1"/>
</dbReference>
<keyword evidence="3 6" id="KW-1133">Transmembrane helix</keyword>
<dbReference type="GO" id="GO:0016020">
    <property type="term" value="C:membrane"/>
    <property type="evidence" value="ECO:0007669"/>
    <property type="project" value="UniProtKB-SubCell"/>
</dbReference>
<evidence type="ECO:0000256" key="3">
    <source>
        <dbReference type="ARBA" id="ARBA00022989"/>
    </source>
</evidence>
<feature type="region of interest" description="Disordered" evidence="5">
    <location>
        <begin position="249"/>
        <end position="271"/>
    </location>
</feature>
<proteinExistence type="predicted"/>
<dbReference type="EMBL" id="CP032427">
    <property type="protein sequence ID" value="AYC36041.1"/>
    <property type="molecule type" value="Genomic_DNA"/>
</dbReference>
<feature type="compositionally biased region" description="Polar residues" evidence="5">
    <location>
        <begin position="10"/>
        <end position="22"/>
    </location>
</feature>
<evidence type="ECO:0000256" key="4">
    <source>
        <dbReference type="ARBA" id="ARBA00023136"/>
    </source>
</evidence>
<name>A0AAI8KUQ7_9ACTN</name>
<evidence type="ECO:0000256" key="1">
    <source>
        <dbReference type="ARBA" id="ARBA00004141"/>
    </source>
</evidence>
<feature type="transmembrane region" description="Helical" evidence="6">
    <location>
        <begin position="206"/>
        <end position="221"/>
    </location>
</feature>
<feature type="domain" description="Inositolphosphotransferase Aur1/Ipt1" evidence="7">
    <location>
        <begin position="63"/>
        <end position="242"/>
    </location>
</feature>
<keyword evidence="2 6" id="KW-0812">Transmembrane</keyword>
<gene>
    <name evidence="8" type="ORF">DWG14_00249</name>
</gene>
<comment type="subcellular location">
    <subcellularLocation>
        <location evidence="1">Membrane</location>
        <topology evidence="1">Multi-pass membrane protein</topology>
    </subcellularLocation>
</comment>
<dbReference type="AlphaFoldDB" id="A0AAI8KUQ7"/>
<sequence length="271" mass="29528">MPSMTRPGPQVSSAGESSSGPARSTPCGALREVALVLVLLLAYKFGRLAADGNVGAAFQNAESVWHWERMLGLPSEKGVQGVLLDHRGAIRLANGYYAWVHFPATGLFLLWLYCRRPAHYRWIRKVMTLLTGSALLLHLVAPLAPPRMLARAGMTDTAHVWGPAVYGDPRTDAAANQYAAMPSLHVGWAVVVAVALIVVSHGRGRWLWPAHPVLTVLVVVATANHYWLDGALACVLVAGAFWVVRRPQCEPHPPARPKRPTDMRPGGQKRR</sequence>
<organism evidence="8 9">
    <name type="scientific">Streptomyces griseorubiginosus</name>
    <dbReference type="NCBI Taxonomy" id="67304"/>
    <lineage>
        <taxon>Bacteria</taxon>
        <taxon>Bacillati</taxon>
        <taxon>Actinomycetota</taxon>
        <taxon>Actinomycetes</taxon>
        <taxon>Kitasatosporales</taxon>
        <taxon>Streptomycetaceae</taxon>
        <taxon>Streptomyces</taxon>
    </lineage>
</organism>
<reference evidence="8 9" key="1">
    <citation type="submission" date="2018-09" db="EMBL/GenBank/DDBJ databases">
        <title>Production of Trimethoprim by Streptomyces sp. 3E-1.</title>
        <authorList>
            <person name="Kang H.J."/>
            <person name="Kim S.B."/>
        </authorList>
    </citation>
    <scope>NUCLEOTIDE SEQUENCE [LARGE SCALE GENOMIC DNA]</scope>
    <source>
        <strain evidence="8 9">3E-1</strain>
    </source>
</reference>
<dbReference type="Gene3D" id="1.20.144.10">
    <property type="entry name" value="Phosphatidic acid phosphatase type 2/haloperoxidase"/>
    <property type="match status" value="1"/>
</dbReference>
<evidence type="ECO:0000313" key="8">
    <source>
        <dbReference type="EMBL" id="AYC36041.1"/>
    </source>
</evidence>
<keyword evidence="4 6" id="KW-0472">Membrane</keyword>
<dbReference type="PANTHER" id="PTHR31310">
    <property type="match status" value="1"/>
</dbReference>
<evidence type="ECO:0000256" key="2">
    <source>
        <dbReference type="ARBA" id="ARBA00022692"/>
    </source>
</evidence>
<feature type="transmembrane region" description="Helical" evidence="6">
    <location>
        <begin position="126"/>
        <end position="144"/>
    </location>
</feature>
<dbReference type="InterPro" id="IPR026841">
    <property type="entry name" value="Aur1/Ipt1"/>
</dbReference>
<dbReference type="Proteomes" id="UP000265765">
    <property type="component" value="Chromosome"/>
</dbReference>
<feature type="transmembrane region" description="Helical" evidence="6">
    <location>
        <begin position="96"/>
        <end position="114"/>
    </location>
</feature>
<protein>
    <recommendedName>
        <fullName evidence="7">Inositolphosphotransferase Aur1/Ipt1 domain-containing protein</fullName>
    </recommendedName>
</protein>
<evidence type="ECO:0000256" key="5">
    <source>
        <dbReference type="SAM" id="MobiDB-lite"/>
    </source>
</evidence>
<accession>A0AAI8KUQ7</accession>
<feature type="transmembrane region" description="Helical" evidence="6">
    <location>
        <begin position="178"/>
        <end position="199"/>
    </location>
</feature>
<dbReference type="CDD" id="cd03386">
    <property type="entry name" value="PAP2_Aur1_like"/>
    <property type="match status" value="1"/>
</dbReference>